<dbReference type="EMBL" id="BAABHJ010000032">
    <property type="protein sequence ID" value="GAA4616494.1"/>
    <property type="molecule type" value="Genomic_DNA"/>
</dbReference>
<name>A0ABP8TU81_9ACTN</name>
<dbReference type="PANTHER" id="PTHR42840">
    <property type="entry name" value="NAD(P)-BINDING ROSSMANN-FOLD SUPERFAMILY PROTEIN-RELATED"/>
    <property type="match status" value="1"/>
</dbReference>
<feature type="domain" description="Gfo/Idh/MocA-like oxidoreductase N-terminal" evidence="3">
    <location>
        <begin position="1"/>
        <end position="118"/>
    </location>
</feature>
<feature type="domain" description="GFO/IDH/MocA-like oxidoreductase" evidence="4">
    <location>
        <begin position="127"/>
        <end position="246"/>
    </location>
</feature>
<dbReference type="Proteomes" id="UP001500212">
    <property type="component" value="Unassembled WGS sequence"/>
</dbReference>
<dbReference type="Gene3D" id="3.40.50.720">
    <property type="entry name" value="NAD(P)-binding Rossmann-like Domain"/>
    <property type="match status" value="1"/>
</dbReference>
<sequence length="335" mass="35303">MRIGLAGAGRIGARHAETLRALSPVDGFVVADPDGERARRLAEEYGGSVADSVDALFGERLDGLVVAAATDAHAELVTRAVRAGIPTFCEKPVAPDSFGTLQVVREVRAAGVPVQVGFQRRFDAGHVALRDAVAAGRLGRLHTVRSCTLDPAPPPAAYVRVSGGIFRDCAVHDIDAVRFVTGRQVVEVTATGANKGDEYFAACDDVDTCAAVLTFDDGTLALITETRYNGAGYDVRFEAFGAKDSLAAGLNTGTPLTPVDGGPAAATLGALPCQGFLERFGPAYEAELATFLRVAAGQAESPCPPEEALEAFYVAEACDRSRRERRAVRIEEVRK</sequence>
<dbReference type="InterPro" id="IPR000683">
    <property type="entry name" value="Gfo/Idh/MocA-like_OxRdtase_N"/>
</dbReference>
<comment type="caution">
    <text evidence="5">The sequence shown here is derived from an EMBL/GenBank/DDBJ whole genome shotgun (WGS) entry which is preliminary data.</text>
</comment>
<evidence type="ECO:0000256" key="2">
    <source>
        <dbReference type="ARBA" id="ARBA00023002"/>
    </source>
</evidence>
<evidence type="ECO:0000259" key="3">
    <source>
        <dbReference type="Pfam" id="PF01408"/>
    </source>
</evidence>
<dbReference type="RefSeq" id="WP_345364793.1">
    <property type="nucleotide sequence ID" value="NZ_BAABHJ010000032.1"/>
</dbReference>
<keyword evidence="2" id="KW-0560">Oxidoreductase</keyword>
<gene>
    <name evidence="5" type="ORF">GCM10023195_73410</name>
</gene>
<dbReference type="Pfam" id="PF01408">
    <property type="entry name" value="GFO_IDH_MocA"/>
    <property type="match status" value="1"/>
</dbReference>
<accession>A0ABP8TU81</accession>
<dbReference type="InterPro" id="IPR036291">
    <property type="entry name" value="NAD(P)-bd_dom_sf"/>
</dbReference>
<evidence type="ECO:0000313" key="5">
    <source>
        <dbReference type="EMBL" id="GAA4616494.1"/>
    </source>
</evidence>
<organism evidence="5 6">
    <name type="scientific">Actinoallomurus liliacearum</name>
    <dbReference type="NCBI Taxonomy" id="1080073"/>
    <lineage>
        <taxon>Bacteria</taxon>
        <taxon>Bacillati</taxon>
        <taxon>Actinomycetota</taxon>
        <taxon>Actinomycetes</taxon>
        <taxon>Streptosporangiales</taxon>
        <taxon>Thermomonosporaceae</taxon>
        <taxon>Actinoallomurus</taxon>
    </lineage>
</organism>
<reference evidence="6" key="1">
    <citation type="journal article" date="2019" name="Int. J. Syst. Evol. Microbiol.">
        <title>The Global Catalogue of Microorganisms (GCM) 10K type strain sequencing project: providing services to taxonomists for standard genome sequencing and annotation.</title>
        <authorList>
            <consortium name="The Broad Institute Genomics Platform"/>
            <consortium name="The Broad Institute Genome Sequencing Center for Infectious Disease"/>
            <person name="Wu L."/>
            <person name="Ma J."/>
        </authorList>
    </citation>
    <scope>NUCLEOTIDE SEQUENCE [LARGE SCALE GENOMIC DNA]</scope>
    <source>
        <strain evidence="6">JCM 17938</strain>
    </source>
</reference>
<proteinExistence type="inferred from homology"/>
<dbReference type="SUPFAM" id="SSF55347">
    <property type="entry name" value="Glyceraldehyde-3-phosphate dehydrogenase-like, C-terminal domain"/>
    <property type="match status" value="1"/>
</dbReference>
<evidence type="ECO:0000313" key="6">
    <source>
        <dbReference type="Proteomes" id="UP001500212"/>
    </source>
</evidence>
<dbReference type="Pfam" id="PF22725">
    <property type="entry name" value="GFO_IDH_MocA_C3"/>
    <property type="match status" value="1"/>
</dbReference>
<evidence type="ECO:0000259" key="4">
    <source>
        <dbReference type="Pfam" id="PF22725"/>
    </source>
</evidence>
<dbReference type="PANTHER" id="PTHR42840:SF3">
    <property type="entry name" value="BINDING ROSSMANN FOLD OXIDOREDUCTASE, PUTATIVE (AFU_ORTHOLOGUE AFUA_2G10240)-RELATED"/>
    <property type="match status" value="1"/>
</dbReference>
<evidence type="ECO:0000256" key="1">
    <source>
        <dbReference type="ARBA" id="ARBA00010928"/>
    </source>
</evidence>
<dbReference type="InterPro" id="IPR055170">
    <property type="entry name" value="GFO_IDH_MocA-like_dom"/>
</dbReference>
<protein>
    <submittedName>
        <fullName evidence="5">Gfo/Idh/MocA family oxidoreductase</fullName>
    </submittedName>
</protein>
<dbReference type="Gene3D" id="3.30.360.10">
    <property type="entry name" value="Dihydrodipicolinate Reductase, domain 2"/>
    <property type="match status" value="1"/>
</dbReference>
<comment type="similarity">
    <text evidence="1">Belongs to the Gfo/Idh/MocA family.</text>
</comment>
<dbReference type="SUPFAM" id="SSF51735">
    <property type="entry name" value="NAD(P)-binding Rossmann-fold domains"/>
    <property type="match status" value="1"/>
</dbReference>
<keyword evidence="6" id="KW-1185">Reference proteome</keyword>